<evidence type="ECO:0000256" key="4">
    <source>
        <dbReference type="HAMAP-Rule" id="MF_00528"/>
    </source>
</evidence>
<dbReference type="PATRIC" id="fig|447.4.peg.2674"/>
<dbReference type="STRING" id="447.Lboz_2518"/>
<evidence type="ECO:0000313" key="6">
    <source>
        <dbReference type="Proteomes" id="UP000054695"/>
    </source>
</evidence>
<dbReference type="PANTHER" id="PTHR43213:SF5">
    <property type="entry name" value="BIFUNCTIONAL DTTP_UTP PYROPHOSPHATASE_METHYLTRANSFERASE PROTEIN-RELATED"/>
    <property type="match status" value="1"/>
</dbReference>
<feature type="active site" description="Proton acceptor" evidence="4">
    <location>
        <position position="79"/>
    </location>
</feature>
<evidence type="ECO:0000313" key="5">
    <source>
        <dbReference type="EMBL" id="KTC70941.1"/>
    </source>
</evidence>
<dbReference type="RefSeq" id="WP_058460125.1">
    <property type="nucleotide sequence ID" value="NZ_CAAAIY010000005.1"/>
</dbReference>
<dbReference type="GO" id="GO:0047429">
    <property type="term" value="F:nucleoside triphosphate diphosphatase activity"/>
    <property type="evidence" value="ECO:0007669"/>
    <property type="project" value="UniProtKB-EC"/>
</dbReference>
<gene>
    <name evidence="5" type="ORF">Lboz_2518</name>
</gene>
<dbReference type="SUPFAM" id="SSF52972">
    <property type="entry name" value="ITPase-like"/>
    <property type="match status" value="1"/>
</dbReference>
<sequence>MSNFLQQKPIILASSSSIRLKLLQSLGIEFSVIPSHCDENAIKASFKSKNALELGYALAASKALEVSQHHLEHFIIAADQLCLFGQTLLNKPLNHHTAMEHLRLLNGKEHLQIACLCIAKNNELLWQHHETAYLTLHQLSEKTIEAYLDSEKPYHSCGGYQYESLGKWLFKEVQGNEDTILGLPLLPLSSALMKLGAVSF</sequence>
<dbReference type="PIRSF" id="PIRSF006305">
    <property type="entry name" value="Maf"/>
    <property type="match status" value="1"/>
</dbReference>
<dbReference type="Gene3D" id="3.90.950.10">
    <property type="match status" value="1"/>
</dbReference>
<dbReference type="InterPro" id="IPR029001">
    <property type="entry name" value="ITPase-like_fam"/>
</dbReference>
<comment type="caution">
    <text evidence="5">The sequence shown here is derived from an EMBL/GenBank/DDBJ whole genome shotgun (WGS) entry which is preliminary data.</text>
</comment>
<evidence type="ECO:0000256" key="3">
    <source>
        <dbReference type="ARBA" id="ARBA00023080"/>
    </source>
</evidence>
<dbReference type="AlphaFoldDB" id="A0A0W0RIR6"/>
<dbReference type="Pfam" id="PF02545">
    <property type="entry name" value="Maf"/>
    <property type="match status" value="1"/>
</dbReference>
<name>A0A0W0RIR6_LEGBO</name>
<dbReference type="Proteomes" id="UP000054695">
    <property type="component" value="Unassembled WGS sequence"/>
</dbReference>
<comment type="caution">
    <text evidence="4">Lacks conserved residue(s) required for the propagation of feature annotation.</text>
</comment>
<protein>
    <recommendedName>
        <fullName evidence="4">Nucleoside triphosphate pyrophosphatase</fullName>
        <ecNumber evidence="4">3.6.1.9</ecNumber>
    </recommendedName>
    <alternativeName>
        <fullName evidence="4">Nucleotide pyrophosphatase</fullName>
        <shortName evidence="4">Nucleotide PPase</shortName>
    </alternativeName>
</protein>
<dbReference type="NCBIfam" id="TIGR00172">
    <property type="entry name" value="maf"/>
    <property type="match status" value="1"/>
</dbReference>
<comment type="subcellular location">
    <subcellularLocation>
        <location evidence="4">Cytoplasm</location>
    </subcellularLocation>
</comment>
<organism evidence="5 6">
    <name type="scientific">Legionella bozemanae</name>
    <name type="common">Fluoribacter bozemanae</name>
    <dbReference type="NCBI Taxonomy" id="447"/>
    <lineage>
        <taxon>Bacteria</taxon>
        <taxon>Pseudomonadati</taxon>
        <taxon>Pseudomonadota</taxon>
        <taxon>Gammaproteobacteria</taxon>
        <taxon>Legionellales</taxon>
        <taxon>Legionellaceae</taxon>
        <taxon>Legionella</taxon>
    </lineage>
</organism>
<dbReference type="PANTHER" id="PTHR43213">
    <property type="entry name" value="BIFUNCTIONAL DTTP/UTP PYROPHOSPHATASE/METHYLTRANSFERASE PROTEIN-RELATED"/>
    <property type="match status" value="1"/>
</dbReference>
<keyword evidence="2 4" id="KW-0378">Hydrolase</keyword>
<keyword evidence="3 4" id="KW-0546">Nucleotide metabolism</keyword>
<comment type="catalytic activity">
    <reaction evidence="4">
        <text>a 2'-deoxyribonucleoside 5'-triphosphate + H2O = a 2'-deoxyribonucleoside 5'-phosphate + diphosphate + H(+)</text>
        <dbReference type="Rhea" id="RHEA:44644"/>
        <dbReference type="ChEBI" id="CHEBI:15377"/>
        <dbReference type="ChEBI" id="CHEBI:15378"/>
        <dbReference type="ChEBI" id="CHEBI:33019"/>
        <dbReference type="ChEBI" id="CHEBI:61560"/>
        <dbReference type="ChEBI" id="CHEBI:65317"/>
        <dbReference type="EC" id="3.6.1.9"/>
    </reaction>
</comment>
<comment type="catalytic activity">
    <reaction evidence="4">
        <text>a ribonucleoside 5'-triphosphate + H2O = a ribonucleoside 5'-phosphate + diphosphate + H(+)</text>
        <dbReference type="Rhea" id="RHEA:23996"/>
        <dbReference type="ChEBI" id="CHEBI:15377"/>
        <dbReference type="ChEBI" id="CHEBI:15378"/>
        <dbReference type="ChEBI" id="CHEBI:33019"/>
        <dbReference type="ChEBI" id="CHEBI:58043"/>
        <dbReference type="ChEBI" id="CHEBI:61557"/>
        <dbReference type="EC" id="3.6.1.9"/>
    </reaction>
</comment>
<evidence type="ECO:0000256" key="2">
    <source>
        <dbReference type="ARBA" id="ARBA00022801"/>
    </source>
</evidence>
<keyword evidence="4" id="KW-0963">Cytoplasm</keyword>
<dbReference type="GO" id="GO:0009117">
    <property type="term" value="P:nucleotide metabolic process"/>
    <property type="evidence" value="ECO:0007669"/>
    <property type="project" value="UniProtKB-KW"/>
</dbReference>
<comment type="cofactor">
    <cofactor evidence="1 4">
        <name>a divalent metal cation</name>
        <dbReference type="ChEBI" id="CHEBI:60240"/>
    </cofactor>
</comment>
<dbReference type="GO" id="GO:0005737">
    <property type="term" value="C:cytoplasm"/>
    <property type="evidence" value="ECO:0007669"/>
    <property type="project" value="UniProtKB-SubCell"/>
</dbReference>
<proteinExistence type="inferred from homology"/>
<reference evidence="5 6" key="1">
    <citation type="submission" date="2015-11" db="EMBL/GenBank/DDBJ databases">
        <title>Genomic analysis of 38 Legionella species identifies large and diverse effector repertoires.</title>
        <authorList>
            <person name="Burstein D."/>
            <person name="Amaro F."/>
            <person name="Zusman T."/>
            <person name="Lifshitz Z."/>
            <person name="Cohen O."/>
            <person name="Gilbert J.A."/>
            <person name="Pupko T."/>
            <person name="Shuman H.A."/>
            <person name="Segal G."/>
        </authorList>
    </citation>
    <scope>NUCLEOTIDE SEQUENCE [LARGE SCALE GENOMIC DNA]</scope>
    <source>
        <strain evidence="5 6">WIGA</strain>
    </source>
</reference>
<comment type="function">
    <text evidence="4">Nucleoside triphosphate pyrophosphatase. May have a dual role in cell division arrest and in preventing the incorporation of modified nucleotides into cellular nucleic acids.</text>
</comment>
<dbReference type="EMBL" id="LNXU01000032">
    <property type="protein sequence ID" value="KTC70941.1"/>
    <property type="molecule type" value="Genomic_DNA"/>
</dbReference>
<dbReference type="EC" id="3.6.1.9" evidence="4"/>
<comment type="similarity">
    <text evidence="4">Belongs to the Maf family.</text>
</comment>
<dbReference type="OrthoDB" id="9813694at2"/>
<accession>A0A0W0RIR6</accession>
<dbReference type="HAMAP" id="MF_00528">
    <property type="entry name" value="Maf"/>
    <property type="match status" value="1"/>
</dbReference>
<keyword evidence="6" id="KW-1185">Reference proteome</keyword>
<dbReference type="InterPro" id="IPR003697">
    <property type="entry name" value="Maf-like"/>
</dbReference>
<evidence type="ECO:0000256" key="1">
    <source>
        <dbReference type="ARBA" id="ARBA00001968"/>
    </source>
</evidence>